<organism evidence="16 17">
    <name type="scientific">Caldovatus sediminis</name>
    <dbReference type="NCBI Taxonomy" id="2041189"/>
    <lineage>
        <taxon>Bacteria</taxon>
        <taxon>Pseudomonadati</taxon>
        <taxon>Pseudomonadota</taxon>
        <taxon>Alphaproteobacteria</taxon>
        <taxon>Acetobacterales</taxon>
        <taxon>Roseomonadaceae</taxon>
        <taxon>Caldovatus</taxon>
    </lineage>
</organism>
<keyword evidence="17" id="KW-1185">Reference proteome</keyword>
<keyword evidence="3 11" id="KW-0547">Nucleotide-binding</keyword>
<evidence type="ECO:0000256" key="5">
    <source>
        <dbReference type="ARBA" id="ARBA00022806"/>
    </source>
</evidence>
<dbReference type="CDD" id="cd00268">
    <property type="entry name" value="DEADc"/>
    <property type="match status" value="1"/>
</dbReference>
<evidence type="ECO:0000256" key="7">
    <source>
        <dbReference type="ARBA" id="ARBA00038437"/>
    </source>
</evidence>
<feature type="compositionally biased region" description="Low complexity" evidence="12">
    <location>
        <begin position="18"/>
        <end position="47"/>
    </location>
</feature>
<dbReference type="SMART" id="SM00487">
    <property type="entry name" value="DEXDc"/>
    <property type="match status" value="1"/>
</dbReference>
<evidence type="ECO:0000256" key="12">
    <source>
        <dbReference type="SAM" id="MobiDB-lite"/>
    </source>
</evidence>
<feature type="region of interest" description="Disordered" evidence="12">
    <location>
        <begin position="439"/>
        <end position="601"/>
    </location>
</feature>
<evidence type="ECO:0000256" key="2">
    <source>
        <dbReference type="ARBA" id="ARBA00022490"/>
    </source>
</evidence>
<dbReference type="SUPFAM" id="SSF52540">
    <property type="entry name" value="P-loop containing nucleoside triphosphate hydrolases"/>
    <property type="match status" value="1"/>
</dbReference>
<feature type="domain" description="Helicase ATP-binding" evidence="13">
    <location>
        <begin position="99"/>
        <end position="272"/>
    </location>
</feature>
<dbReference type="PANTHER" id="PTHR47959:SF13">
    <property type="entry name" value="ATP-DEPENDENT RNA HELICASE RHLE"/>
    <property type="match status" value="1"/>
</dbReference>
<dbReference type="InterPro" id="IPR000629">
    <property type="entry name" value="RNA-helicase_DEAD-box_CS"/>
</dbReference>
<feature type="compositionally biased region" description="Basic and acidic residues" evidence="12">
    <location>
        <begin position="520"/>
        <end position="567"/>
    </location>
</feature>
<dbReference type="EC" id="3.6.4.13" evidence="1"/>
<comment type="similarity">
    <text evidence="7 11">Belongs to the DEAD box helicase family.</text>
</comment>
<feature type="short sequence motif" description="Q motif" evidence="10">
    <location>
        <begin position="68"/>
        <end position="96"/>
    </location>
</feature>
<dbReference type="GO" id="GO:0005524">
    <property type="term" value="F:ATP binding"/>
    <property type="evidence" value="ECO:0007669"/>
    <property type="project" value="UniProtKB-KW"/>
</dbReference>
<dbReference type="GO" id="GO:0009266">
    <property type="term" value="P:response to temperature stimulus"/>
    <property type="evidence" value="ECO:0007669"/>
    <property type="project" value="UniProtKB-ARBA"/>
</dbReference>
<dbReference type="GO" id="GO:0042255">
    <property type="term" value="P:ribosome assembly"/>
    <property type="evidence" value="ECO:0007669"/>
    <property type="project" value="UniProtKB-ARBA"/>
</dbReference>
<dbReference type="InterPro" id="IPR044742">
    <property type="entry name" value="DEAD/DEAH_RhlB"/>
</dbReference>
<dbReference type="Proteomes" id="UP000597507">
    <property type="component" value="Unassembled WGS sequence"/>
</dbReference>
<comment type="catalytic activity">
    <reaction evidence="8">
        <text>ATP + H2O = ADP + phosphate + H(+)</text>
        <dbReference type="Rhea" id="RHEA:13065"/>
        <dbReference type="ChEBI" id="CHEBI:15377"/>
        <dbReference type="ChEBI" id="CHEBI:15378"/>
        <dbReference type="ChEBI" id="CHEBI:30616"/>
        <dbReference type="ChEBI" id="CHEBI:43474"/>
        <dbReference type="ChEBI" id="CHEBI:456216"/>
        <dbReference type="EC" id="3.6.4.13"/>
    </reaction>
</comment>
<keyword evidence="2" id="KW-0963">Cytoplasm</keyword>
<dbReference type="GO" id="GO:0003676">
    <property type="term" value="F:nucleic acid binding"/>
    <property type="evidence" value="ECO:0007669"/>
    <property type="project" value="InterPro"/>
</dbReference>
<evidence type="ECO:0000256" key="11">
    <source>
        <dbReference type="RuleBase" id="RU000492"/>
    </source>
</evidence>
<dbReference type="InterPro" id="IPR014014">
    <property type="entry name" value="RNA_helicase_DEAD_Q_motif"/>
</dbReference>
<dbReference type="PROSITE" id="PS00039">
    <property type="entry name" value="DEAD_ATP_HELICASE"/>
    <property type="match status" value="1"/>
</dbReference>
<comment type="caution">
    <text evidence="16">The sequence shown here is derived from an EMBL/GenBank/DDBJ whole genome shotgun (WGS) entry which is preliminary data.</text>
</comment>
<feature type="compositionally biased region" description="Basic and acidic residues" evidence="12">
    <location>
        <begin position="477"/>
        <end position="508"/>
    </location>
</feature>
<dbReference type="GO" id="GO:0016787">
    <property type="term" value="F:hydrolase activity"/>
    <property type="evidence" value="ECO:0007669"/>
    <property type="project" value="UniProtKB-KW"/>
</dbReference>
<dbReference type="PROSITE" id="PS51194">
    <property type="entry name" value="HELICASE_CTER"/>
    <property type="match status" value="1"/>
</dbReference>
<sequence>MTEPVNAAASPAAETHSTGTAPGAGRAPDGAALDAVQAMAAEEAAQIEAEREAHEHDAAAAPAEPPRATFADLGLSEPVLKALEEAGYQHPTPIQEKAIPFVLMGRDVLGVAQTGTGKTAAFTLPMLDILQGTRAKARMPRSLILEPTRELALQVAENFVKYGKHLKLVHALLIGGESMDEQRAVLEKGVDVLIATPGRLLDLFDRGRILLADVKVLVIDEADRMLDMGFIPDVERIVSLLPKIRQTLFFSATMAPEIRRLADAFLSNPKEIEVARPATVASTIVTGVALVREREKREALRRLIRQQDVQNALIFCNRKVDVDILHRSLKRHGFSVGALHGDMDQSQRFATLNAFKAGEIRLLVCSDVAARGLDIGGLSHVFNFDVPFHAEDYVHRIGRTGRAGREGHAYTIATPEDAKRLAAIEKLTGQPIPRLAIEGLEPVSEEEMAEAAAAEGGRRGRGGRRGAAAAPKTGAAEARRGDAREGRAGRRRRGEEEAPRREARRAEGEAATETAGAAERPARAPRPERERERPERAAGERERAERGRRGEPRAAPPARREDRDLGPRVRGFGDAVPAFMTIPIPRPRRGAGADTPEAEAA</sequence>
<dbReference type="GO" id="GO:0005829">
    <property type="term" value="C:cytosol"/>
    <property type="evidence" value="ECO:0007669"/>
    <property type="project" value="TreeGrafter"/>
</dbReference>
<evidence type="ECO:0000256" key="8">
    <source>
        <dbReference type="ARBA" id="ARBA00047984"/>
    </source>
</evidence>
<evidence type="ECO:0000313" key="17">
    <source>
        <dbReference type="Proteomes" id="UP000597507"/>
    </source>
</evidence>
<keyword evidence="6 11" id="KW-0067">ATP-binding</keyword>
<keyword evidence="5 11" id="KW-0347">Helicase</keyword>
<dbReference type="InterPro" id="IPR050079">
    <property type="entry name" value="DEAD_box_RNA_helicase"/>
</dbReference>
<dbReference type="EMBL" id="BMKS01000012">
    <property type="protein sequence ID" value="GGG43374.1"/>
    <property type="molecule type" value="Genomic_DNA"/>
</dbReference>
<keyword evidence="4 11" id="KW-0378">Hydrolase</keyword>
<proteinExistence type="inferred from homology"/>
<protein>
    <recommendedName>
        <fullName evidence="9">DEAD-box ATP-dependent RNA helicase RhpA</fullName>
        <ecNumber evidence="1">3.6.4.13</ecNumber>
    </recommendedName>
</protein>
<dbReference type="Pfam" id="PF00271">
    <property type="entry name" value="Helicase_C"/>
    <property type="match status" value="1"/>
</dbReference>
<evidence type="ECO:0000256" key="3">
    <source>
        <dbReference type="ARBA" id="ARBA00022741"/>
    </source>
</evidence>
<reference evidence="16 17" key="1">
    <citation type="journal article" date="2014" name="Int. J. Syst. Evol. Microbiol.">
        <title>Complete genome sequence of Corynebacterium casei LMG S-19264T (=DSM 44701T), isolated from a smear-ripened cheese.</title>
        <authorList>
            <consortium name="US DOE Joint Genome Institute (JGI-PGF)"/>
            <person name="Walter F."/>
            <person name="Albersmeier A."/>
            <person name="Kalinowski J."/>
            <person name="Ruckert C."/>
        </authorList>
    </citation>
    <scope>NUCLEOTIDE SEQUENCE [LARGE SCALE GENOMIC DNA]</scope>
    <source>
        <strain evidence="16 17">CGMCC 1.16330</strain>
    </source>
</reference>
<evidence type="ECO:0000259" key="15">
    <source>
        <dbReference type="PROSITE" id="PS51195"/>
    </source>
</evidence>
<dbReference type="CDD" id="cd18787">
    <property type="entry name" value="SF2_C_DEAD"/>
    <property type="match status" value="1"/>
</dbReference>
<feature type="domain" description="DEAD-box RNA helicase Q" evidence="15">
    <location>
        <begin position="68"/>
        <end position="96"/>
    </location>
</feature>
<evidence type="ECO:0000256" key="9">
    <source>
        <dbReference type="ARBA" id="ARBA00074363"/>
    </source>
</evidence>
<gene>
    <name evidence="16" type="ORF">GCM10010964_33480</name>
</gene>
<dbReference type="PROSITE" id="PS51195">
    <property type="entry name" value="Q_MOTIF"/>
    <property type="match status" value="1"/>
</dbReference>
<evidence type="ECO:0000256" key="4">
    <source>
        <dbReference type="ARBA" id="ARBA00022801"/>
    </source>
</evidence>
<evidence type="ECO:0000259" key="13">
    <source>
        <dbReference type="PROSITE" id="PS51192"/>
    </source>
</evidence>
<dbReference type="GO" id="GO:0003724">
    <property type="term" value="F:RNA helicase activity"/>
    <property type="evidence" value="ECO:0007669"/>
    <property type="project" value="UniProtKB-EC"/>
</dbReference>
<dbReference type="FunFam" id="3.40.50.300:FF:000108">
    <property type="entry name" value="ATP-dependent RNA helicase RhlE"/>
    <property type="match status" value="1"/>
</dbReference>
<evidence type="ECO:0000259" key="14">
    <source>
        <dbReference type="PROSITE" id="PS51194"/>
    </source>
</evidence>
<dbReference type="PANTHER" id="PTHR47959">
    <property type="entry name" value="ATP-DEPENDENT RNA HELICASE RHLE-RELATED"/>
    <property type="match status" value="1"/>
</dbReference>
<dbReference type="PROSITE" id="PS51192">
    <property type="entry name" value="HELICASE_ATP_BIND_1"/>
    <property type="match status" value="1"/>
</dbReference>
<dbReference type="Pfam" id="PF00270">
    <property type="entry name" value="DEAD"/>
    <property type="match status" value="1"/>
</dbReference>
<name>A0A8J2ZE62_9PROT</name>
<evidence type="ECO:0000256" key="1">
    <source>
        <dbReference type="ARBA" id="ARBA00012552"/>
    </source>
</evidence>
<dbReference type="InterPro" id="IPR014001">
    <property type="entry name" value="Helicase_ATP-bd"/>
</dbReference>
<feature type="domain" description="Helicase C-terminal" evidence="14">
    <location>
        <begin position="299"/>
        <end position="448"/>
    </location>
</feature>
<dbReference type="InterPro" id="IPR027417">
    <property type="entry name" value="P-loop_NTPase"/>
</dbReference>
<dbReference type="InterPro" id="IPR011545">
    <property type="entry name" value="DEAD/DEAH_box_helicase_dom"/>
</dbReference>
<feature type="region of interest" description="Disordered" evidence="12">
    <location>
        <begin position="1"/>
        <end position="65"/>
    </location>
</feature>
<dbReference type="AlphaFoldDB" id="A0A8J2ZE62"/>
<feature type="compositionally biased region" description="Basic and acidic residues" evidence="12">
    <location>
        <begin position="48"/>
        <end position="58"/>
    </location>
</feature>
<accession>A0A8J2ZE62</accession>
<evidence type="ECO:0000313" key="16">
    <source>
        <dbReference type="EMBL" id="GGG43374.1"/>
    </source>
</evidence>
<evidence type="ECO:0000256" key="10">
    <source>
        <dbReference type="PROSITE-ProRule" id="PRU00552"/>
    </source>
</evidence>
<feature type="compositionally biased region" description="Low complexity" evidence="12">
    <location>
        <begin position="509"/>
        <end position="519"/>
    </location>
</feature>
<dbReference type="InterPro" id="IPR001650">
    <property type="entry name" value="Helicase_C-like"/>
</dbReference>
<feature type="compositionally biased region" description="Low complexity" evidence="12">
    <location>
        <begin position="466"/>
        <end position="476"/>
    </location>
</feature>
<evidence type="ECO:0000256" key="6">
    <source>
        <dbReference type="ARBA" id="ARBA00022840"/>
    </source>
</evidence>
<dbReference type="Gene3D" id="3.40.50.300">
    <property type="entry name" value="P-loop containing nucleotide triphosphate hydrolases"/>
    <property type="match status" value="2"/>
</dbReference>
<dbReference type="SMART" id="SM00490">
    <property type="entry name" value="HELICc"/>
    <property type="match status" value="1"/>
</dbReference>